<keyword evidence="1" id="KW-0812">Transmembrane</keyword>
<reference evidence="2" key="1">
    <citation type="submission" date="2019-08" db="EMBL/GenBank/DDBJ databases">
        <authorList>
            <person name="Kucharzyk K."/>
            <person name="Murdoch R.W."/>
            <person name="Higgins S."/>
            <person name="Loffler F."/>
        </authorList>
    </citation>
    <scope>NUCLEOTIDE SEQUENCE</scope>
</reference>
<evidence type="ECO:0000256" key="1">
    <source>
        <dbReference type="SAM" id="Phobius"/>
    </source>
</evidence>
<dbReference type="InterPro" id="IPR021450">
    <property type="entry name" value="DUF3100"/>
</dbReference>
<proteinExistence type="predicted"/>
<organism evidence="2">
    <name type="scientific">bioreactor metagenome</name>
    <dbReference type="NCBI Taxonomy" id="1076179"/>
    <lineage>
        <taxon>unclassified sequences</taxon>
        <taxon>metagenomes</taxon>
        <taxon>ecological metagenomes</taxon>
    </lineage>
</organism>
<dbReference type="EMBL" id="VSSQ01000007">
    <property type="protein sequence ID" value="MPL58530.1"/>
    <property type="molecule type" value="Genomic_DNA"/>
</dbReference>
<dbReference type="Pfam" id="PF11299">
    <property type="entry name" value="DUF3100"/>
    <property type="match status" value="1"/>
</dbReference>
<gene>
    <name evidence="2" type="ORF">SDC9_04064</name>
</gene>
<comment type="caution">
    <text evidence="2">The sequence shown here is derived from an EMBL/GenBank/DDBJ whole genome shotgun (WGS) entry which is preliminary data.</text>
</comment>
<evidence type="ECO:0000313" key="2">
    <source>
        <dbReference type="EMBL" id="MPL58530.1"/>
    </source>
</evidence>
<feature type="transmembrane region" description="Helical" evidence="1">
    <location>
        <begin position="66"/>
        <end position="86"/>
    </location>
</feature>
<keyword evidence="1" id="KW-0472">Membrane</keyword>
<protein>
    <recommendedName>
        <fullName evidence="3">DUF3100 domain-containing protein</fullName>
    </recommendedName>
</protein>
<feature type="transmembrane region" description="Helical" evidence="1">
    <location>
        <begin position="35"/>
        <end position="54"/>
    </location>
</feature>
<name>A0A644SV07_9ZZZZ</name>
<accession>A0A644SV07</accession>
<feature type="transmembrane region" description="Helical" evidence="1">
    <location>
        <begin position="221"/>
        <end position="247"/>
    </location>
</feature>
<dbReference type="AlphaFoldDB" id="A0A644SV07"/>
<feature type="transmembrane region" description="Helical" evidence="1">
    <location>
        <begin position="161"/>
        <end position="183"/>
    </location>
</feature>
<keyword evidence="1" id="KW-1133">Transmembrane helix</keyword>
<feature type="transmembrane region" description="Helical" evidence="1">
    <location>
        <begin position="12"/>
        <end position="29"/>
    </location>
</feature>
<feature type="transmembrane region" description="Helical" evidence="1">
    <location>
        <begin position="189"/>
        <end position="214"/>
    </location>
</feature>
<evidence type="ECO:0008006" key="3">
    <source>
        <dbReference type="Google" id="ProtNLM"/>
    </source>
</evidence>
<feature type="transmembrane region" description="Helical" evidence="1">
    <location>
        <begin position="106"/>
        <end position="124"/>
    </location>
</feature>
<sequence length="275" mass="29108">MVKVLQDWKIHLGALIIVVICEMIGTRKVQMGPGVLLFLPMLYAMILGGIISWPRLKLISLKEMNVATTVLTLTTFMLVAKLGVIIGPSLAKVAQSGLALSMQELGHFFGTVILGLPLALLLGLGRESIGATFSIDREPNIAIIAEKYGLDSPEGRGVMSVYICGTLFGAVWVGLLAGYLAALNIFHPYALAMGAGVGSGSMMAAASGAIKAVFPEYGTDILMYAGASNLLTTIIGIYFCLFVSLPITEKLYNILSPIIGRGARKTEGGNVNEVD</sequence>